<dbReference type="EMBL" id="JAUSTY010000020">
    <property type="protein sequence ID" value="MDQ0167803.1"/>
    <property type="molecule type" value="Genomic_DNA"/>
</dbReference>
<evidence type="ECO:0000313" key="2">
    <source>
        <dbReference type="Proteomes" id="UP001235840"/>
    </source>
</evidence>
<reference evidence="1 2" key="1">
    <citation type="submission" date="2023-07" db="EMBL/GenBank/DDBJ databases">
        <title>Genomic Encyclopedia of Type Strains, Phase IV (KMG-IV): sequencing the most valuable type-strain genomes for metagenomic binning, comparative biology and taxonomic classification.</title>
        <authorList>
            <person name="Goeker M."/>
        </authorList>
    </citation>
    <scope>NUCLEOTIDE SEQUENCE [LARGE SCALE GENOMIC DNA]</scope>
    <source>
        <strain evidence="1 2">DSM 12751</strain>
    </source>
</reference>
<dbReference type="GO" id="GO:0003677">
    <property type="term" value="F:DNA binding"/>
    <property type="evidence" value="ECO:0007669"/>
    <property type="project" value="UniProtKB-KW"/>
</dbReference>
<accession>A0ABT9W3G9</accession>
<dbReference type="Proteomes" id="UP001235840">
    <property type="component" value="Unassembled WGS sequence"/>
</dbReference>
<organism evidence="1 2">
    <name type="scientific">Caldalkalibacillus horti</name>
    <dbReference type="NCBI Taxonomy" id="77523"/>
    <lineage>
        <taxon>Bacteria</taxon>
        <taxon>Bacillati</taxon>
        <taxon>Bacillota</taxon>
        <taxon>Bacilli</taxon>
        <taxon>Bacillales</taxon>
        <taxon>Bacillaceae</taxon>
        <taxon>Caldalkalibacillus</taxon>
    </lineage>
</organism>
<dbReference type="RefSeq" id="WP_307397016.1">
    <property type="nucleotide sequence ID" value="NZ_BAAADK010000049.1"/>
</dbReference>
<name>A0ABT9W3G9_9BACI</name>
<keyword evidence="1" id="KW-0238">DNA-binding</keyword>
<comment type="caution">
    <text evidence="1">The sequence shown here is derived from an EMBL/GenBank/DDBJ whole genome shotgun (WGS) entry which is preliminary data.</text>
</comment>
<sequence>MSYEFKYDNRLGIALPVLDRDWEEYSLREQATILVEWEAHRSDIPERIKQIEAIINAKQEKLNIEENFIRSCELNHEIADLASTINDLNLWFRIQQDTDTKVHM</sequence>
<proteinExistence type="predicted"/>
<gene>
    <name evidence="1" type="ORF">J2S11_003732</name>
</gene>
<keyword evidence="2" id="KW-1185">Reference proteome</keyword>
<evidence type="ECO:0000313" key="1">
    <source>
        <dbReference type="EMBL" id="MDQ0167803.1"/>
    </source>
</evidence>
<protein>
    <submittedName>
        <fullName evidence="1">DNA-binding protein YlxM (UPF0122 family)</fullName>
    </submittedName>
</protein>